<evidence type="ECO:0008006" key="5">
    <source>
        <dbReference type="Google" id="ProtNLM"/>
    </source>
</evidence>
<evidence type="ECO:0000256" key="1">
    <source>
        <dbReference type="ARBA" id="ARBA00022741"/>
    </source>
</evidence>
<dbReference type="Proteomes" id="UP000703893">
    <property type="component" value="Unassembled WGS sequence"/>
</dbReference>
<dbReference type="AlphaFoldDB" id="A0A937X620"/>
<gene>
    <name evidence="3" type="ORF">FJZ00_06730</name>
</gene>
<evidence type="ECO:0000313" key="3">
    <source>
        <dbReference type="EMBL" id="MBM3274829.1"/>
    </source>
</evidence>
<proteinExistence type="predicted"/>
<comment type="caution">
    <text evidence="3">The sequence shown here is derived from an EMBL/GenBank/DDBJ whole genome shotgun (WGS) entry which is preliminary data.</text>
</comment>
<dbReference type="PANTHER" id="PTHR16305:SF28">
    <property type="entry name" value="GUANYLATE CYCLASE DOMAIN-CONTAINING PROTEIN"/>
    <property type="match status" value="1"/>
</dbReference>
<dbReference type="GO" id="GO:0004016">
    <property type="term" value="F:adenylate cyclase activity"/>
    <property type="evidence" value="ECO:0007669"/>
    <property type="project" value="TreeGrafter"/>
</dbReference>
<keyword evidence="1" id="KW-0547">Nucleotide-binding</keyword>
<sequence>MLSLSLDDRYPVMALAPARQRQKTLECVGGWLRREAERHPLVVVWEDVHWADPTTVELLAMLVNSPAPHTLTVLTYRPEFHPPWPDESGSARLQLGRLGRTLVQSMLDGILGGKPLPTEVVEQIAAKTDGVPLFVEEVTKLLIESGTVRERDDRYELVGPLGALAVPATLQDSLMARLDRLPAARDLAQLGATVGREFGYELIRAVTDVDDEQLRSALDQLVCAEMLCQSGLPPRSTYMFKHALIQDVAYQSLLKSKRRQFHDRIARVLEDRFPGTVETRPELLAHHFTGAGIPDRAGPYWRVAGERAVQRSAHLEAIGHLTRGLEQTALLPRHRRPGARGVRAADSARRAAGHDTRLRRLRGRACLHASAGTVRANRRLWRRWHVHGILRPVPPPPAARRIRAGTRSGR</sequence>
<accession>A0A937X620</accession>
<protein>
    <recommendedName>
        <fullName evidence="5">Orc1-like AAA ATPase domain-containing protein</fullName>
    </recommendedName>
</protein>
<evidence type="ECO:0000256" key="2">
    <source>
        <dbReference type="ARBA" id="ARBA00022840"/>
    </source>
</evidence>
<name>A0A937X620_9BACT</name>
<reference evidence="3 4" key="1">
    <citation type="submission" date="2019-03" db="EMBL/GenBank/DDBJ databases">
        <title>Lake Tanganyika Metagenome-Assembled Genomes (MAGs).</title>
        <authorList>
            <person name="Tran P."/>
        </authorList>
    </citation>
    <scope>NUCLEOTIDE SEQUENCE [LARGE SCALE GENOMIC DNA]</scope>
    <source>
        <strain evidence="3">K_DeepCast_65m_m2_236</strain>
    </source>
</reference>
<dbReference type="GO" id="GO:0005737">
    <property type="term" value="C:cytoplasm"/>
    <property type="evidence" value="ECO:0007669"/>
    <property type="project" value="TreeGrafter"/>
</dbReference>
<evidence type="ECO:0000313" key="4">
    <source>
        <dbReference type="Proteomes" id="UP000703893"/>
    </source>
</evidence>
<dbReference type="GO" id="GO:0005524">
    <property type="term" value="F:ATP binding"/>
    <property type="evidence" value="ECO:0007669"/>
    <property type="project" value="UniProtKB-KW"/>
</dbReference>
<organism evidence="3 4">
    <name type="scientific">Candidatus Tanganyikabacteria bacterium</name>
    <dbReference type="NCBI Taxonomy" id="2961651"/>
    <lineage>
        <taxon>Bacteria</taxon>
        <taxon>Bacillati</taxon>
        <taxon>Candidatus Sericytochromatia</taxon>
        <taxon>Candidatus Tanganyikabacteria</taxon>
    </lineage>
</organism>
<keyword evidence="2" id="KW-0067">ATP-binding</keyword>
<dbReference type="EMBL" id="VGJX01000343">
    <property type="protein sequence ID" value="MBM3274829.1"/>
    <property type="molecule type" value="Genomic_DNA"/>
</dbReference>
<dbReference type="PANTHER" id="PTHR16305">
    <property type="entry name" value="TESTICULAR SOLUBLE ADENYLYL CYCLASE"/>
    <property type="match status" value="1"/>
</dbReference>